<dbReference type="Gene3D" id="3.40.50.1820">
    <property type="entry name" value="alpha/beta hydrolase"/>
    <property type="match status" value="1"/>
</dbReference>
<dbReference type="AlphaFoldDB" id="A0A1I3BBM6"/>
<protein>
    <submittedName>
        <fullName evidence="2">Lysophospholipase, alpha-beta hydrolase superfamily</fullName>
    </submittedName>
</protein>
<keyword evidence="3" id="KW-1185">Reference proteome</keyword>
<dbReference type="PANTHER" id="PTHR11614">
    <property type="entry name" value="PHOSPHOLIPASE-RELATED"/>
    <property type="match status" value="1"/>
</dbReference>
<dbReference type="STRING" id="1576369.SAMN05421753_101344"/>
<proteinExistence type="predicted"/>
<dbReference type="InterPro" id="IPR029058">
    <property type="entry name" value="AB_hydrolase_fold"/>
</dbReference>
<dbReference type="GO" id="GO:0016787">
    <property type="term" value="F:hydrolase activity"/>
    <property type="evidence" value="ECO:0007669"/>
    <property type="project" value="UniProtKB-KW"/>
</dbReference>
<dbReference type="SUPFAM" id="SSF53474">
    <property type="entry name" value="alpha/beta-Hydrolases"/>
    <property type="match status" value="1"/>
</dbReference>
<dbReference type="RefSeq" id="WP_092047337.1">
    <property type="nucleotide sequence ID" value="NZ_FOQD01000001.1"/>
</dbReference>
<accession>A0A1I3BBM6</accession>
<dbReference type="InterPro" id="IPR022742">
    <property type="entry name" value="Hydrolase_4"/>
</dbReference>
<dbReference type="InterPro" id="IPR051044">
    <property type="entry name" value="MAG_DAG_Lipase"/>
</dbReference>
<evidence type="ECO:0000259" key="1">
    <source>
        <dbReference type="Pfam" id="PF12146"/>
    </source>
</evidence>
<name>A0A1I3BBM6_9PLAN</name>
<sequence>MTNDGPTIPHPAVEEAFHSSASGFRIYSCVHTGPETKGVILLTHGLGEHSGRYGHVIHQMQEAGLATVRFDLRGHGRSDGPRGHAGSYESLLDDLSLMYQWTRARFPGIPLVVYGHSLGGNLVANWCLRRRLESSQIAGAVLSSPWFLLTAQPSPLKVAIIKMLAGYWPNFPIPAKFRPKRLTRHRAAIDAYEHDPLIHRRVSVRLASDCFDAGQWALEHASTCHVPILGMHGTADSITNPAGTIRFCEAAPNAKLLLFEDLVHEPHNEADWRSVVGQVRDWIVHRIEAAPQILSQVHANSVVETLAARQ</sequence>
<keyword evidence="2" id="KW-0378">Hydrolase</keyword>
<dbReference type="OrthoDB" id="9806902at2"/>
<gene>
    <name evidence="2" type="ORF">SAMN05421753_101344</name>
</gene>
<feature type="domain" description="Serine aminopeptidase S33" evidence="1">
    <location>
        <begin position="35"/>
        <end position="271"/>
    </location>
</feature>
<evidence type="ECO:0000313" key="2">
    <source>
        <dbReference type="EMBL" id="SFH59359.1"/>
    </source>
</evidence>
<dbReference type="EMBL" id="FOQD01000001">
    <property type="protein sequence ID" value="SFH59359.1"/>
    <property type="molecule type" value="Genomic_DNA"/>
</dbReference>
<evidence type="ECO:0000313" key="3">
    <source>
        <dbReference type="Proteomes" id="UP000199518"/>
    </source>
</evidence>
<reference evidence="3" key="1">
    <citation type="submission" date="2016-10" db="EMBL/GenBank/DDBJ databases">
        <authorList>
            <person name="Varghese N."/>
            <person name="Submissions S."/>
        </authorList>
    </citation>
    <scope>NUCLEOTIDE SEQUENCE [LARGE SCALE GENOMIC DNA]</scope>
    <source>
        <strain evidence="3">DSM 26348</strain>
    </source>
</reference>
<dbReference type="Pfam" id="PF12146">
    <property type="entry name" value="Hydrolase_4"/>
    <property type="match status" value="1"/>
</dbReference>
<dbReference type="Proteomes" id="UP000199518">
    <property type="component" value="Unassembled WGS sequence"/>
</dbReference>
<organism evidence="2 3">
    <name type="scientific">Planctomicrobium piriforme</name>
    <dbReference type="NCBI Taxonomy" id="1576369"/>
    <lineage>
        <taxon>Bacteria</taxon>
        <taxon>Pseudomonadati</taxon>
        <taxon>Planctomycetota</taxon>
        <taxon>Planctomycetia</taxon>
        <taxon>Planctomycetales</taxon>
        <taxon>Planctomycetaceae</taxon>
        <taxon>Planctomicrobium</taxon>
    </lineage>
</organism>